<name>A0A8J3JN44_9ACTN</name>
<gene>
    <name evidence="3" type="ORF">Cba03nite_31020</name>
</gene>
<dbReference type="CDD" id="cd00093">
    <property type="entry name" value="HTH_XRE"/>
    <property type="match status" value="1"/>
</dbReference>
<keyword evidence="4" id="KW-1185">Reference proteome</keyword>
<dbReference type="Proteomes" id="UP000601223">
    <property type="component" value="Unassembled WGS sequence"/>
</dbReference>
<evidence type="ECO:0000313" key="4">
    <source>
        <dbReference type="Proteomes" id="UP000601223"/>
    </source>
</evidence>
<protein>
    <recommendedName>
        <fullName evidence="2">HTH cro/C1-type domain-containing protein</fullName>
    </recommendedName>
</protein>
<comment type="caution">
    <text evidence="3">The sequence shown here is derived from an EMBL/GenBank/DDBJ whole genome shotgun (WGS) entry which is preliminary data.</text>
</comment>
<dbReference type="PROSITE" id="PS50943">
    <property type="entry name" value="HTH_CROC1"/>
    <property type="match status" value="1"/>
</dbReference>
<organism evidence="3 4">
    <name type="scientific">Catellatospora bangladeshensis</name>
    <dbReference type="NCBI Taxonomy" id="310355"/>
    <lineage>
        <taxon>Bacteria</taxon>
        <taxon>Bacillati</taxon>
        <taxon>Actinomycetota</taxon>
        <taxon>Actinomycetes</taxon>
        <taxon>Micromonosporales</taxon>
        <taxon>Micromonosporaceae</taxon>
        <taxon>Catellatospora</taxon>
    </lineage>
</organism>
<dbReference type="PANTHER" id="PTHR46797">
    <property type="entry name" value="HTH-TYPE TRANSCRIPTIONAL REGULATOR"/>
    <property type="match status" value="1"/>
</dbReference>
<evidence type="ECO:0000256" key="1">
    <source>
        <dbReference type="ARBA" id="ARBA00023125"/>
    </source>
</evidence>
<dbReference type="Pfam" id="PF13560">
    <property type="entry name" value="HTH_31"/>
    <property type="match status" value="1"/>
</dbReference>
<accession>A0A8J3JN44</accession>
<dbReference type="AlphaFoldDB" id="A0A8J3JN44"/>
<dbReference type="SMART" id="SM00530">
    <property type="entry name" value="HTH_XRE"/>
    <property type="match status" value="1"/>
</dbReference>
<keyword evidence="1" id="KW-0238">DNA-binding</keyword>
<proteinExistence type="predicted"/>
<dbReference type="GO" id="GO:0003677">
    <property type="term" value="F:DNA binding"/>
    <property type="evidence" value="ECO:0007669"/>
    <property type="project" value="UniProtKB-KW"/>
</dbReference>
<sequence>MAESGAHEAYEATRLAYELGRAVRELREQRGWSQSALADAAGMTHSAIARFEAGGMVPTVNVLERLTRALDTEVSARCVPKRPVPPHSGTA</sequence>
<dbReference type="GO" id="GO:0005829">
    <property type="term" value="C:cytosol"/>
    <property type="evidence" value="ECO:0007669"/>
    <property type="project" value="TreeGrafter"/>
</dbReference>
<dbReference type="Gene3D" id="1.10.260.40">
    <property type="entry name" value="lambda repressor-like DNA-binding domains"/>
    <property type="match status" value="1"/>
</dbReference>
<dbReference type="SUPFAM" id="SSF47413">
    <property type="entry name" value="lambda repressor-like DNA-binding domains"/>
    <property type="match status" value="1"/>
</dbReference>
<evidence type="ECO:0000313" key="3">
    <source>
        <dbReference type="EMBL" id="GIF81753.1"/>
    </source>
</evidence>
<dbReference type="GO" id="GO:0003700">
    <property type="term" value="F:DNA-binding transcription factor activity"/>
    <property type="evidence" value="ECO:0007669"/>
    <property type="project" value="TreeGrafter"/>
</dbReference>
<reference evidence="3 4" key="1">
    <citation type="submission" date="2021-01" db="EMBL/GenBank/DDBJ databases">
        <title>Whole genome shotgun sequence of Catellatospora bangladeshensis NBRC 107357.</title>
        <authorList>
            <person name="Komaki H."/>
            <person name="Tamura T."/>
        </authorList>
    </citation>
    <scope>NUCLEOTIDE SEQUENCE [LARGE SCALE GENOMIC DNA]</scope>
    <source>
        <strain evidence="3 4">NBRC 107357</strain>
    </source>
</reference>
<dbReference type="InterPro" id="IPR050807">
    <property type="entry name" value="TransReg_Diox_bact_type"/>
</dbReference>
<dbReference type="EMBL" id="BONF01000016">
    <property type="protein sequence ID" value="GIF81753.1"/>
    <property type="molecule type" value="Genomic_DNA"/>
</dbReference>
<dbReference type="PANTHER" id="PTHR46797:SF1">
    <property type="entry name" value="METHYLPHOSPHONATE SYNTHASE"/>
    <property type="match status" value="1"/>
</dbReference>
<dbReference type="InterPro" id="IPR010982">
    <property type="entry name" value="Lambda_DNA-bd_dom_sf"/>
</dbReference>
<evidence type="ECO:0000259" key="2">
    <source>
        <dbReference type="PROSITE" id="PS50943"/>
    </source>
</evidence>
<dbReference type="InterPro" id="IPR001387">
    <property type="entry name" value="Cro/C1-type_HTH"/>
</dbReference>
<feature type="domain" description="HTH cro/C1-type" evidence="2">
    <location>
        <begin position="23"/>
        <end position="77"/>
    </location>
</feature>